<sequence length="535" mass="60215">MSDFVKAAPTFDLIDQPWLPVSRDGEMRDAGLREALLEAHNIDQLRDESPLVTAASLQLLLAIVHRAIDGPQSFDDWRELWNAGRLPKETVENYLDQWQERFDLFHPHHPFLQDASLPIDGPASTLDGMNKLLTGTEPINSLFHHDRSPSRHTPANPIDPAEAARRLIALQAFAISGGRGYLQTVRARGLCFQLLGENLFETILLNLLPTEIIEDEAVELAKLGQPNWELDTPAKAQTRRPRGLLDHLTAVSRKVRLIPEVDDGKLKVRQMAFAMGRTIELADKTSEPFSAYVTDKRRQQIGLDLDRAVWRDSEALFHFDREQSQKGTTYHGPATLKFVRELVHEGIIPDEMSFRLAVTGLKNTNAKVFAWRYDVLPLPVRYTKGGRLVEFLGEALRLAEDVALTLQRAARVVAGESLTFGTRSPDASAVTAMANRLAPDRLYWSRLEEHFYQFFERLAEIDKQAEHEVYTVALARWVHGPVRRTAWSAFSDAVVPLGSSARILKAVHKGRGYPGMKLHKLLESYVEPTSGEHAA</sequence>
<dbReference type="OrthoDB" id="3187690at2"/>
<dbReference type="Pfam" id="PF09481">
    <property type="entry name" value="CRISPR_Cse1"/>
    <property type="match status" value="1"/>
</dbReference>
<organism evidence="1 2">
    <name type="scientific">Stratiformator vulcanicus</name>
    <dbReference type="NCBI Taxonomy" id="2527980"/>
    <lineage>
        <taxon>Bacteria</taxon>
        <taxon>Pseudomonadati</taxon>
        <taxon>Planctomycetota</taxon>
        <taxon>Planctomycetia</taxon>
        <taxon>Planctomycetales</taxon>
        <taxon>Planctomycetaceae</taxon>
        <taxon>Stratiformator</taxon>
    </lineage>
</organism>
<dbReference type="AlphaFoldDB" id="A0A517R166"/>
<reference evidence="1 2" key="1">
    <citation type="submission" date="2019-02" db="EMBL/GenBank/DDBJ databases">
        <title>Deep-cultivation of Planctomycetes and their phenomic and genomic characterization uncovers novel biology.</title>
        <authorList>
            <person name="Wiegand S."/>
            <person name="Jogler M."/>
            <person name="Boedeker C."/>
            <person name="Pinto D."/>
            <person name="Vollmers J."/>
            <person name="Rivas-Marin E."/>
            <person name="Kohn T."/>
            <person name="Peeters S.H."/>
            <person name="Heuer A."/>
            <person name="Rast P."/>
            <person name="Oberbeckmann S."/>
            <person name="Bunk B."/>
            <person name="Jeske O."/>
            <person name="Meyerdierks A."/>
            <person name="Storesund J.E."/>
            <person name="Kallscheuer N."/>
            <person name="Luecker S."/>
            <person name="Lage O.M."/>
            <person name="Pohl T."/>
            <person name="Merkel B.J."/>
            <person name="Hornburger P."/>
            <person name="Mueller R.-W."/>
            <person name="Bruemmer F."/>
            <person name="Labrenz M."/>
            <person name="Spormann A.M."/>
            <person name="Op den Camp H."/>
            <person name="Overmann J."/>
            <person name="Amann R."/>
            <person name="Jetten M.S.M."/>
            <person name="Mascher T."/>
            <person name="Medema M.H."/>
            <person name="Devos D.P."/>
            <person name="Kaster A.-K."/>
            <person name="Ovreas L."/>
            <person name="Rohde M."/>
            <person name="Galperin M.Y."/>
            <person name="Jogler C."/>
        </authorList>
    </citation>
    <scope>NUCLEOTIDE SEQUENCE [LARGE SCALE GENOMIC DNA]</scope>
    <source>
        <strain evidence="1 2">Pan189</strain>
    </source>
</reference>
<dbReference type="CDD" id="cd09729">
    <property type="entry name" value="Cse1_I-E"/>
    <property type="match status" value="1"/>
</dbReference>
<keyword evidence="2" id="KW-1185">Reference proteome</keyword>
<dbReference type="EMBL" id="CP036268">
    <property type="protein sequence ID" value="QDT37593.1"/>
    <property type="molecule type" value="Genomic_DNA"/>
</dbReference>
<proteinExistence type="predicted"/>
<dbReference type="NCBIfam" id="TIGR02547">
    <property type="entry name" value="casA_cse1"/>
    <property type="match status" value="1"/>
</dbReference>
<accession>A0A517R166</accession>
<dbReference type="Gene3D" id="1.10.132.100">
    <property type="match status" value="1"/>
</dbReference>
<dbReference type="RefSeq" id="WP_145363693.1">
    <property type="nucleotide sequence ID" value="NZ_CP036268.1"/>
</dbReference>
<name>A0A517R166_9PLAN</name>
<protein>
    <submittedName>
        <fullName evidence="1">CRISPR-associated protein CasA/Cse1</fullName>
    </submittedName>
</protein>
<evidence type="ECO:0000313" key="2">
    <source>
        <dbReference type="Proteomes" id="UP000317318"/>
    </source>
</evidence>
<dbReference type="KEGG" id="svp:Pan189_19730"/>
<dbReference type="Proteomes" id="UP000317318">
    <property type="component" value="Chromosome"/>
</dbReference>
<gene>
    <name evidence="1" type="primary">cse1</name>
    <name evidence="1" type="ORF">Pan189_19730</name>
</gene>
<evidence type="ECO:0000313" key="1">
    <source>
        <dbReference type="EMBL" id="QDT37593.1"/>
    </source>
</evidence>
<dbReference type="InterPro" id="IPR013381">
    <property type="entry name" value="CRISPR-assoc_prot_Cse1"/>
</dbReference>